<feature type="domain" description="Metalloprotease TldD/E C-terminal" evidence="3">
    <location>
        <begin position="238"/>
        <end position="453"/>
    </location>
</feature>
<dbReference type="Pfam" id="PF19290">
    <property type="entry name" value="PmbA_TldD_2nd"/>
    <property type="match status" value="1"/>
</dbReference>
<dbReference type="InterPro" id="IPR002510">
    <property type="entry name" value="Metalloprtase-TldD/E_N"/>
</dbReference>
<dbReference type="InterPro" id="IPR045569">
    <property type="entry name" value="Metalloprtase-TldD/E_C"/>
</dbReference>
<reference evidence="5" key="1">
    <citation type="submission" date="2022-05" db="EMBL/GenBank/DDBJ databases">
        <title>Brevundimonas albigilva TT17 genome sequence.</title>
        <authorList>
            <person name="Lee K."/>
            <person name="Son H."/>
        </authorList>
    </citation>
    <scope>NUCLEOTIDE SEQUENCE</scope>
    <source>
        <strain evidence="5">TT17</strain>
    </source>
</reference>
<dbReference type="SUPFAM" id="SSF111283">
    <property type="entry name" value="Putative modulator of DNA gyrase, PmbA/TldD"/>
    <property type="match status" value="1"/>
</dbReference>
<dbReference type="InterPro" id="IPR045570">
    <property type="entry name" value="Metalloprtase-TldD/E_cen_dom"/>
</dbReference>
<evidence type="ECO:0000256" key="1">
    <source>
        <dbReference type="ARBA" id="ARBA00005836"/>
    </source>
</evidence>
<dbReference type="RefSeq" id="WP_249749941.1">
    <property type="nucleotide sequence ID" value="NZ_CP097298.1"/>
</dbReference>
<dbReference type="Pfam" id="PF19289">
    <property type="entry name" value="PmbA_TldD_3rd"/>
    <property type="match status" value="1"/>
</dbReference>
<evidence type="ECO:0000259" key="4">
    <source>
        <dbReference type="Pfam" id="PF19290"/>
    </source>
</evidence>
<dbReference type="Gene3D" id="3.30.2290.10">
    <property type="entry name" value="PmbA/TldD superfamily"/>
    <property type="match status" value="1"/>
</dbReference>
<accession>A0ABY4SJB7</accession>
<evidence type="ECO:0000259" key="3">
    <source>
        <dbReference type="Pfam" id="PF19289"/>
    </source>
</evidence>
<proteinExistence type="inferred from homology"/>
<name>A0ABY4SJB7_9CAUL</name>
<evidence type="ECO:0000313" key="5">
    <source>
        <dbReference type="EMBL" id="URI14354.1"/>
    </source>
</evidence>
<dbReference type="Proteomes" id="UP001055429">
    <property type="component" value="Chromosome"/>
</dbReference>
<dbReference type="InterPro" id="IPR035068">
    <property type="entry name" value="TldD/PmbA_N"/>
</dbReference>
<feature type="domain" description="Metalloprotease TldD/E N-terminal" evidence="2">
    <location>
        <begin position="33"/>
        <end position="96"/>
    </location>
</feature>
<comment type="similarity">
    <text evidence="1">Belongs to the peptidase U62 family.</text>
</comment>
<gene>
    <name evidence="5" type="ORF">M8231_11025</name>
</gene>
<dbReference type="PANTHER" id="PTHR43421:SF1">
    <property type="entry name" value="METALLOPROTEASE PMBA"/>
    <property type="match status" value="1"/>
</dbReference>
<dbReference type="Pfam" id="PF01523">
    <property type="entry name" value="PmbA_TldD_1st"/>
    <property type="match status" value="1"/>
</dbReference>
<dbReference type="EMBL" id="CP097649">
    <property type="protein sequence ID" value="URI14354.1"/>
    <property type="molecule type" value="Genomic_DNA"/>
</dbReference>
<keyword evidence="6" id="KW-1185">Reference proteome</keyword>
<feature type="domain" description="Metalloprotease TldD/E central" evidence="4">
    <location>
        <begin position="127"/>
        <end position="229"/>
    </location>
</feature>
<organism evidence="5 6">
    <name type="scientific">Brevundimonas albigilva</name>
    <dbReference type="NCBI Taxonomy" id="1312364"/>
    <lineage>
        <taxon>Bacteria</taxon>
        <taxon>Pseudomonadati</taxon>
        <taxon>Pseudomonadota</taxon>
        <taxon>Alphaproteobacteria</taxon>
        <taxon>Caulobacterales</taxon>
        <taxon>Caulobacteraceae</taxon>
        <taxon>Brevundimonas</taxon>
    </lineage>
</organism>
<protein>
    <submittedName>
        <fullName evidence="5">TldD/PmbA family protein</fullName>
    </submittedName>
</protein>
<evidence type="ECO:0000259" key="2">
    <source>
        <dbReference type="Pfam" id="PF01523"/>
    </source>
</evidence>
<sequence length="454" mass="47141">MTEVLSGAPASVSPEILNDIVQAALTAGADAAEAVTADRQSLSVGVRNGRLEDVEREESRDLGLRVFVGRRQATVSASDLSPATRARLVERAVAMARLAPEDPYAGLAPEERLARGPFADLDLFDPTERGAADLEAAAAEAEGVALAVPGVAKSEGGHASWSSSRWRLVTSGGFDGAYQGSAYSLGVGVIAEKDGAMERGGESRTTRHLSDLPGAPAIGDFAGRRAVARVGARKIASTTAPVIFENRVAGQIVSPVVGAIAGPSIARGTSFLKDRLGQRVFAPGVDLIDDPFRPRGLGSTPFDDEGVAVQERKLFDDGVLTTWLMNTASAAQLGLASTGHASRGLAGPSGVSTHNLHMAPGERTLAQLMADAGTGLLVTSMFGPSLNGNTGDWSAGVSGFWFEEGEIAYPVSEVTVAGKLTDLYLRLQRGSDLEFRGAFNVPSLMFDAVAIAGK</sequence>
<dbReference type="InterPro" id="IPR047657">
    <property type="entry name" value="PmbA"/>
</dbReference>
<dbReference type="PANTHER" id="PTHR43421">
    <property type="entry name" value="METALLOPROTEASE PMBA"/>
    <property type="match status" value="1"/>
</dbReference>
<dbReference type="InterPro" id="IPR036059">
    <property type="entry name" value="TldD/PmbA_sf"/>
</dbReference>
<evidence type="ECO:0000313" key="6">
    <source>
        <dbReference type="Proteomes" id="UP001055429"/>
    </source>
</evidence>